<name>A0A8T2S262_CERRI</name>
<accession>A0A8T2S262</accession>
<evidence type="ECO:0000313" key="1">
    <source>
        <dbReference type="EMBL" id="KAH7301798.1"/>
    </source>
</evidence>
<protein>
    <submittedName>
        <fullName evidence="1">Uncharacterized protein</fullName>
    </submittedName>
</protein>
<proteinExistence type="predicted"/>
<reference evidence="1 2" key="1">
    <citation type="submission" date="2021-08" db="EMBL/GenBank/DDBJ databases">
        <title>WGS assembly of Ceratopteris richardii.</title>
        <authorList>
            <person name="Marchant D.B."/>
            <person name="Chen G."/>
            <person name="Jenkins J."/>
            <person name="Shu S."/>
            <person name="Leebens-Mack J."/>
            <person name="Grimwood J."/>
            <person name="Schmutz J."/>
            <person name="Soltis P."/>
            <person name="Soltis D."/>
            <person name="Chen Z.-H."/>
        </authorList>
    </citation>
    <scope>NUCLEOTIDE SEQUENCE [LARGE SCALE GENOMIC DNA]</scope>
    <source>
        <strain evidence="1">Whitten #5841</strain>
        <tissue evidence="1">Leaf</tissue>
    </source>
</reference>
<dbReference type="EMBL" id="CM035428">
    <property type="protein sequence ID" value="KAH7301798.1"/>
    <property type="molecule type" value="Genomic_DNA"/>
</dbReference>
<dbReference type="Proteomes" id="UP000825935">
    <property type="component" value="Chromosome 23"/>
</dbReference>
<dbReference type="AlphaFoldDB" id="A0A8T2S262"/>
<evidence type="ECO:0000313" key="2">
    <source>
        <dbReference type="Proteomes" id="UP000825935"/>
    </source>
</evidence>
<comment type="caution">
    <text evidence="1">The sequence shown here is derived from an EMBL/GenBank/DDBJ whole genome shotgun (WGS) entry which is preliminary data.</text>
</comment>
<keyword evidence="2" id="KW-1185">Reference proteome</keyword>
<sequence>MYAECERGFCRKVETNKNTRLDSWRKRRPKRGTRPN</sequence>
<gene>
    <name evidence="1" type="ORF">KP509_23G043700</name>
</gene>
<organism evidence="1 2">
    <name type="scientific">Ceratopteris richardii</name>
    <name type="common">Triangle waterfern</name>
    <dbReference type="NCBI Taxonomy" id="49495"/>
    <lineage>
        <taxon>Eukaryota</taxon>
        <taxon>Viridiplantae</taxon>
        <taxon>Streptophyta</taxon>
        <taxon>Embryophyta</taxon>
        <taxon>Tracheophyta</taxon>
        <taxon>Polypodiopsida</taxon>
        <taxon>Polypodiidae</taxon>
        <taxon>Polypodiales</taxon>
        <taxon>Pteridineae</taxon>
        <taxon>Pteridaceae</taxon>
        <taxon>Parkerioideae</taxon>
        <taxon>Ceratopteris</taxon>
    </lineage>
</organism>